<dbReference type="Gene3D" id="3.40.630.30">
    <property type="match status" value="1"/>
</dbReference>
<dbReference type="InterPro" id="IPR000182">
    <property type="entry name" value="GNAT_dom"/>
</dbReference>
<dbReference type="SUPFAM" id="SSF55729">
    <property type="entry name" value="Acyl-CoA N-acyltransferases (Nat)"/>
    <property type="match status" value="1"/>
</dbReference>
<proteinExistence type="predicted"/>
<dbReference type="PROSITE" id="PS51186">
    <property type="entry name" value="GNAT"/>
    <property type="match status" value="1"/>
</dbReference>
<keyword evidence="3" id="KW-1185">Reference proteome</keyword>
<reference evidence="2 3" key="1">
    <citation type="journal article" date="2013" name="Stand. Genomic Sci.">
        <title>Genomic Encyclopedia of Type Strains, Phase I: The one thousand microbial genomes (KMG-I) project.</title>
        <authorList>
            <person name="Kyrpides N.C."/>
            <person name="Woyke T."/>
            <person name="Eisen J.A."/>
            <person name="Garrity G."/>
            <person name="Lilburn T.G."/>
            <person name="Beck B.J."/>
            <person name="Whitman W.B."/>
            <person name="Hugenholtz P."/>
            <person name="Klenk H.P."/>
        </authorList>
    </citation>
    <scope>NUCLEOTIDE SEQUENCE [LARGE SCALE GENOMIC DNA]</scope>
    <source>
        <strain evidence="2 3">DSM 45044</strain>
    </source>
</reference>
<name>A0A562VB25_9ACTN</name>
<gene>
    <name evidence="2" type="ORF">LX16_0761</name>
</gene>
<dbReference type="AlphaFoldDB" id="A0A562VB25"/>
<keyword evidence="2" id="KW-0808">Transferase</keyword>
<evidence type="ECO:0000313" key="2">
    <source>
        <dbReference type="EMBL" id="TWJ15063.1"/>
    </source>
</evidence>
<accession>A0A562VB25</accession>
<comment type="caution">
    <text evidence="2">The sequence shown here is derived from an EMBL/GenBank/DDBJ whole genome shotgun (WGS) entry which is preliminary data.</text>
</comment>
<dbReference type="CDD" id="cd04301">
    <property type="entry name" value="NAT_SF"/>
    <property type="match status" value="1"/>
</dbReference>
<dbReference type="Proteomes" id="UP000321617">
    <property type="component" value="Unassembled WGS sequence"/>
</dbReference>
<dbReference type="Pfam" id="PF00583">
    <property type="entry name" value="Acetyltransf_1"/>
    <property type="match status" value="1"/>
</dbReference>
<sequence length="170" mass="17910">MADTDTDILVRGERPEDVAGIRAVNLAAFPTAHEADLVDALRADPAWIPEFSRVAVRSGEVVAFAVLTRCLIGTVPALALGPVAVLPRLQRSGLGGVVTRSALDAARVAGESTVVVLGHPEYYPRFGFEIASRHGVSVPFEAPEEAVMVASLDDGTPPRGEVRYAPPFGV</sequence>
<dbReference type="EMBL" id="VLLL01000005">
    <property type="protein sequence ID" value="TWJ15063.1"/>
    <property type="molecule type" value="Genomic_DNA"/>
</dbReference>
<dbReference type="OrthoDB" id="9797178at2"/>
<feature type="domain" description="N-acetyltransferase" evidence="1">
    <location>
        <begin position="8"/>
        <end position="153"/>
    </location>
</feature>
<dbReference type="RefSeq" id="WP_147133131.1">
    <property type="nucleotide sequence ID" value="NZ_BAABIJ010000001.1"/>
</dbReference>
<dbReference type="InterPro" id="IPR016181">
    <property type="entry name" value="Acyl_CoA_acyltransferase"/>
</dbReference>
<organism evidence="2 3">
    <name type="scientific">Stackebrandtia albiflava</name>
    <dbReference type="NCBI Taxonomy" id="406432"/>
    <lineage>
        <taxon>Bacteria</taxon>
        <taxon>Bacillati</taxon>
        <taxon>Actinomycetota</taxon>
        <taxon>Actinomycetes</taxon>
        <taxon>Glycomycetales</taxon>
        <taxon>Glycomycetaceae</taxon>
        <taxon>Stackebrandtia</taxon>
    </lineage>
</organism>
<protein>
    <submittedName>
        <fullName evidence="2">Putative N-acetyltransferase YhbS</fullName>
    </submittedName>
</protein>
<evidence type="ECO:0000259" key="1">
    <source>
        <dbReference type="PROSITE" id="PS51186"/>
    </source>
</evidence>
<evidence type="ECO:0000313" key="3">
    <source>
        <dbReference type="Proteomes" id="UP000321617"/>
    </source>
</evidence>
<dbReference type="GO" id="GO:0016747">
    <property type="term" value="F:acyltransferase activity, transferring groups other than amino-acyl groups"/>
    <property type="evidence" value="ECO:0007669"/>
    <property type="project" value="InterPro"/>
</dbReference>